<dbReference type="GO" id="GO:0000287">
    <property type="term" value="F:magnesium ion binding"/>
    <property type="evidence" value="ECO:0007669"/>
    <property type="project" value="InterPro"/>
</dbReference>
<evidence type="ECO:0000313" key="2">
    <source>
        <dbReference type="Proteomes" id="UP000062317"/>
    </source>
</evidence>
<reference evidence="1 2" key="1">
    <citation type="submission" date="2015-11" db="EMBL/GenBank/DDBJ databases">
        <title>Expanding the genomic diversity of Burkholderia species for the development of highly accurate diagnostics.</title>
        <authorList>
            <person name="Sahl J."/>
            <person name="Keim P."/>
            <person name="Wagner D."/>
        </authorList>
    </citation>
    <scope>NUCLEOTIDE SEQUENCE [LARGE SCALE GENOMIC DNA]</scope>
    <source>
        <strain evidence="1 2">MSMB1301WGS</strain>
    </source>
</reference>
<comment type="caution">
    <text evidence="1">The sequence shown here is derived from an EMBL/GenBank/DDBJ whole genome shotgun (WGS) entry which is preliminary data.</text>
</comment>
<dbReference type="Proteomes" id="UP000062317">
    <property type="component" value="Unassembled WGS sequence"/>
</dbReference>
<sequence>MLTVKLPYPISANRYWHPVRIGPRITIVPTKEAKAYKAEVAVLCRAAGMKPITGRVHVHIDLYPQRPQDWQKRMRQHGAAWDDTVRCLDVDNARKVVYDALNGVAFEDDGRIWSDSATRREPDGEARVVVTITPIVVAQPQAGLALDLPVDDPLEV</sequence>
<dbReference type="AlphaFoldDB" id="A0A106EGI7"/>
<protein>
    <submittedName>
        <fullName evidence="1">Endodeoxyribonuclease RusA</fullName>
    </submittedName>
</protein>
<dbReference type="Gene3D" id="3.30.1330.70">
    <property type="entry name" value="Holliday junction resolvase RusA"/>
    <property type="match status" value="1"/>
</dbReference>
<dbReference type="GO" id="GO:0006310">
    <property type="term" value="P:DNA recombination"/>
    <property type="evidence" value="ECO:0007669"/>
    <property type="project" value="InterPro"/>
</dbReference>
<dbReference type="InterPro" id="IPR036614">
    <property type="entry name" value="RusA-like_sf"/>
</dbReference>
<name>A0A106EGI7_9BURK</name>
<organism evidence="1 2">
    <name type="scientific">Burkholderia territorii</name>
    <dbReference type="NCBI Taxonomy" id="1503055"/>
    <lineage>
        <taxon>Bacteria</taxon>
        <taxon>Pseudomonadati</taxon>
        <taxon>Pseudomonadota</taxon>
        <taxon>Betaproteobacteria</taxon>
        <taxon>Burkholderiales</taxon>
        <taxon>Burkholderiaceae</taxon>
        <taxon>Burkholderia</taxon>
        <taxon>Burkholderia cepacia complex</taxon>
    </lineage>
</organism>
<evidence type="ECO:0000313" key="1">
    <source>
        <dbReference type="EMBL" id="KVV57944.1"/>
    </source>
</evidence>
<dbReference type="InterPro" id="IPR008822">
    <property type="entry name" value="Endonuclease_RusA-like"/>
</dbReference>
<dbReference type="SUPFAM" id="SSF103084">
    <property type="entry name" value="Holliday junction resolvase RusA"/>
    <property type="match status" value="1"/>
</dbReference>
<dbReference type="RefSeq" id="WP_060103046.1">
    <property type="nucleotide sequence ID" value="NZ_LPEQ01000009.1"/>
</dbReference>
<accession>A0A106EGI7</accession>
<dbReference type="EMBL" id="LPEQ01000009">
    <property type="protein sequence ID" value="KVV57944.1"/>
    <property type="molecule type" value="Genomic_DNA"/>
</dbReference>
<keyword evidence="2" id="KW-1185">Reference proteome</keyword>
<dbReference type="GO" id="GO:0006281">
    <property type="term" value="P:DNA repair"/>
    <property type="evidence" value="ECO:0007669"/>
    <property type="project" value="InterPro"/>
</dbReference>
<dbReference type="Pfam" id="PF05866">
    <property type="entry name" value="RusA"/>
    <property type="match status" value="1"/>
</dbReference>
<gene>
    <name evidence="1" type="ORF">WT27_23735</name>
</gene>
<proteinExistence type="predicted"/>